<dbReference type="Gene3D" id="1.20.1290.10">
    <property type="entry name" value="AhpD-like"/>
    <property type="match status" value="1"/>
</dbReference>
<proteinExistence type="predicted"/>
<evidence type="ECO:0000256" key="1">
    <source>
        <dbReference type="ARBA" id="ARBA00023254"/>
    </source>
</evidence>
<dbReference type="EMBL" id="MCFI01000012">
    <property type="protein sequence ID" value="ORY80875.1"/>
    <property type="molecule type" value="Genomic_DNA"/>
</dbReference>
<dbReference type="OrthoDB" id="65716at2759"/>
<dbReference type="GO" id="GO:0090173">
    <property type="term" value="P:regulation of synaptonemal complex assembly"/>
    <property type="evidence" value="ECO:0007669"/>
    <property type="project" value="InterPro"/>
</dbReference>
<dbReference type="STRING" id="56484.A0A1Y2FDE8"/>
<organism evidence="3 4">
    <name type="scientific">Protomyces lactucae-debilis</name>
    <dbReference type="NCBI Taxonomy" id="2754530"/>
    <lineage>
        <taxon>Eukaryota</taxon>
        <taxon>Fungi</taxon>
        <taxon>Dikarya</taxon>
        <taxon>Ascomycota</taxon>
        <taxon>Taphrinomycotina</taxon>
        <taxon>Taphrinomycetes</taxon>
        <taxon>Taphrinales</taxon>
        <taxon>Protomycetaceae</taxon>
        <taxon>Protomyces</taxon>
    </lineage>
</organism>
<dbReference type="GeneID" id="63787917"/>
<evidence type="ECO:0000256" key="2">
    <source>
        <dbReference type="ARBA" id="ARBA00031845"/>
    </source>
</evidence>
<keyword evidence="1" id="KW-0469">Meiosis</keyword>
<dbReference type="SUPFAM" id="SSF69118">
    <property type="entry name" value="AhpD-like"/>
    <property type="match status" value="1"/>
</dbReference>
<dbReference type="AlphaFoldDB" id="A0A1Y2FDE8"/>
<evidence type="ECO:0000313" key="3">
    <source>
        <dbReference type="EMBL" id="ORY80875.1"/>
    </source>
</evidence>
<dbReference type="Proteomes" id="UP000193685">
    <property type="component" value="Unassembled WGS sequence"/>
</dbReference>
<dbReference type="GO" id="GO:0051321">
    <property type="term" value="P:meiotic cell cycle"/>
    <property type="evidence" value="ECO:0007669"/>
    <property type="project" value="UniProtKB-KW"/>
</dbReference>
<dbReference type="Gene3D" id="1.25.40.10">
    <property type="entry name" value="Tetratricopeptide repeat domain"/>
    <property type="match status" value="1"/>
</dbReference>
<dbReference type="InterPro" id="IPR013940">
    <property type="entry name" value="Spo22/ZIP4/TEX11"/>
</dbReference>
<comment type="caution">
    <text evidence="3">The sequence shown here is derived from an EMBL/GenBank/DDBJ whole genome shotgun (WGS) entry which is preliminary data.</text>
</comment>
<dbReference type="RefSeq" id="XP_040724520.1">
    <property type="nucleotide sequence ID" value="XM_040871318.1"/>
</dbReference>
<dbReference type="InterPro" id="IPR039057">
    <property type="entry name" value="Spo22/ZIP4"/>
</dbReference>
<accession>A0A1Y2FDE8</accession>
<dbReference type="Pfam" id="PF08631">
    <property type="entry name" value="SPO22"/>
    <property type="match status" value="1"/>
</dbReference>
<keyword evidence="4" id="KW-1185">Reference proteome</keyword>
<dbReference type="PANTHER" id="PTHR40375:SF2">
    <property type="entry name" value="SPORULATION-SPECIFIC PROTEIN 22"/>
    <property type="match status" value="1"/>
</dbReference>
<gene>
    <name evidence="3" type="ORF">BCR37DRAFT_393522</name>
</gene>
<dbReference type="SUPFAM" id="SSF48452">
    <property type="entry name" value="TPR-like"/>
    <property type="match status" value="1"/>
</dbReference>
<protein>
    <recommendedName>
        <fullName evidence="2">Protein ZIP4 homolog</fullName>
    </recommendedName>
</protein>
<dbReference type="OMA" id="KLSRWIR"/>
<sequence>MSLKYFEKVLPSSYHYLSGSVFSIYNQPVLASAIFTQALRSKTKQNDRLLLARQFRESFLRSGIFGGMSKAINSLQELHKVMPSELKEPVKPMHDNTQSISDLHAQGSSFLAQVYDGERGANIQTALQTISPRLGHYAVDLVYGGIYSDTSALSLEAACVCMFTYNLAVDTPKQAIGHIESSLRHGATKDDLLEVGKMVRLIAEMYDVKLKHWMESHTIMVQTTLADAYLRIANDDDLSSDGLNPQTTSSDKQSDVERKTAQLRDTCMKLLKALQSKLSFQVMAAQLETLPAQLERHIALQTKLKKYLFPEDFDSIGTELWNLAHRVSKRAASHDQATLCHLRYAALLMIELGRSSAKDLGGTTRLLGVCLKAATHCQASGVPALAQKVVAKASMLQSALMSPAMRKMEGYSAVKTAELSVDLFVTRYKLERAQKNFDVAEFALRQAISASELARIDTTKSLSVAETSFDLGTECLRSNELDKAIDWLSETHKMIISQEEEMYADLQVCTMENLARAHLRRNKDDDLQRVQILLDQAHEHYPVASWLYCLKLEFLAVRHETNEAFTETLNSMIRVVQLNGKVFNAIMHKIHDLHTRDMTAAIQALDYLMPKIVDTGEVEWLERALVTRIWIATQVPEDKHSAVLVTLQDMLARLEQQLTRPLSAKAEHACLTFLWKTCESLFERKLYAAAMAWCALGQASIFKTVSDVTKSRFLRKTASCYLEQGDYTNALATLQRLPASAFATPMTRYLLFRVQLNMNDTQALVENLNKLVQCHSFDVAILFHCAKAAEQIGNQRVLLIIFEKIRDLGKQSEMVRKPALLRSIVRLLTVRLDAEPQEPADVLKVLDQFQVVASMVKTPEACIANNFNTKELGWFSLAAHNLAVKNIKNWSLEHLTQLLAACQTILEAYTPSPDPHVNQDVAARLALCSYLSVCAYYFASRSEQDEVKKMAFSQSMCKQSSVFRHALVRWQAADTKAQLPDDLCTKMATILIFEFEARIYVQDWHELSSLIELANKYGIAQQTLAAMADLTLSSRMPTETMLKILDGVSQATLNSPAMDIKRVAKWYRVLFTTVLKHDQSTGLQYASKLLKVIRSHASTYPSDEIHWLAGKAFNHAVDLHVAGQTDACHSWCDVALSLANLTNDETLKETIQQNFQQLLNTGGDT</sequence>
<dbReference type="InterPro" id="IPR011990">
    <property type="entry name" value="TPR-like_helical_dom_sf"/>
</dbReference>
<evidence type="ECO:0000313" key="4">
    <source>
        <dbReference type="Proteomes" id="UP000193685"/>
    </source>
</evidence>
<dbReference type="PANTHER" id="PTHR40375">
    <property type="entry name" value="SPORULATION-SPECIFIC PROTEIN 22"/>
    <property type="match status" value="1"/>
</dbReference>
<name>A0A1Y2FDE8_PROLT</name>
<dbReference type="InterPro" id="IPR029032">
    <property type="entry name" value="AhpD-like"/>
</dbReference>
<reference evidence="3 4" key="1">
    <citation type="submission" date="2016-07" db="EMBL/GenBank/DDBJ databases">
        <title>Pervasive Adenine N6-methylation of Active Genes in Fungi.</title>
        <authorList>
            <consortium name="DOE Joint Genome Institute"/>
            <person name="Mondo S.J."/>
            <person name="Dannebaum R.O."/>
            <person name="Kuo R.C."/>
            <person name="Labutti K."/>
            <person name="Haridas S."/>
            <person name="Kuo A."/>
            <person name="Salamov A."/>
            <person name="Ahrendt S.R."/>
            <person name="Lipzen A."/>
            <person name="Sullivan W."/>
            <person name="Andreopoulos W.B."/>
            <person name="Clum A."/>
            <person name="Lindquist E."/>
            <person name="Daum C."/>
            <person name="Ramamoorthy G.K."/>
            <person name="Gryganskyi A."/>
            <person name="Culley D."/>
            <person name="Magnuson J.K."/>
            <person name="James T.Y."/>
            <person name="O'Malley M.A."/>
            <person name="Stajich J.E."/>
            <person name="Spatafora J.W."/>
            <person name="Visel A."/>
            <person name="Grigoriev I.V."/>
        </authorList>
    </citation>
    <scope>NUCLEOTIDE SEQUENCE [LARGE SCALE GENOMIC DNA]</scope>
    <source>
        <strain evidence="3 4">12-1054</strain>
    </source>
</reference>